<proteinExistence type="predicted"/>
<keyword evidence="1" id="KW-0175">Coiled coil</keyword>
<organism evidence="4 5">
    <name type="scientific">Bacillus spizizenii</name>
    <name type="common">Bacillus subtilis subsp. spizizenii</name>
    <dbReference type="NCBI Taxonomy" id="96241"/>
    <lineage>
        <taxon>Bacteria</taxon>
        <taxon>Bacillati</taxon>
        <taxon>Bacillota</taxon>
        <taxon>Bacilli</taxon>
        <taxon>Bacillales</taxon>
        <taxon>Bacillaceae</taxon>
        <taxon>Bacillus</taxon>
    </lineage>
</organism>
<feature type="domain" description="Endonuclease GajA/Old nuclease/RecF-like AAA" evidence="2">
    <location>
        <begin position="1"/>
        <end position="344"/>
    </location>
</feature>
<dbReference type="InterPro" id="IPR027417">
    <property type="entry name" value="P-loop_NTPase"/>
</dbReference>
<dbReference type="Pfam" id="PF13175">
    <property type="entry name" value="AAA_15"/>
    <property type="match status" value="1"/>
</dbReference>
<evidence type="ECO:0000313" key="5">
    <source>
        <dbReference type="Proteomes" id="UP001070352"/>
    </source>
</evidence>
<dbReference type="EMBL" id="JALANJ010000007">
    <property type="protein sequence ID" value="MCY8120048.1"/>
    <property type="molecule type" value="Genomic_DNA"/>
</dbReference>
<accession>A0A9Q4H897</accession>
<reference evidence="4" key="1">
    <citation type="submission" date="2022-02" db="EMBL/GenBank/DDBJ databases">
        <title>Crop Bioprotection Bacillus Genome Sequencing.</title>
        <authorList>
            <person name="Dunlap C."/>
        </authorList>
    </citation>
    <scope>NUCLEOTIDE SEQUENCE</scope>
    <source>
        <strain evidence="4">M18B4</strain>
    </source>
</reference>
<sequence length="703" mass="81711">MYLSSLSLFNFRQFSTNNDGSPGVTVYLNPTFNLLVGENDSGKTAIIDGIRYLLGSVSEEYIKFNQEDFYSPSKDNYSDHFYIEGIFTDLSDKEAGAFLEWLSFDEEGKYSLRLILRVEKRKNENGIEYLDRRLLAGEEDFESRLDVEARNLLKVTYLKPLRDASAELKPGFRSRLVHILKAHPTFKNTEQENHRLIEVMREANKQIEEYFEDEYIEGHSLINDIENLLSDFYDNLDQSKSKAKFEVSQTDLNSILRKLSLNTEDVNLGLGNLNLLFIATELLLLNNYLSTEEIIGPNITLIEEIEAHLHTQAQIRLIKFLEEELKKEHNNSQFILSSHSTNLVSSVDPKNIILIHDQKAYPMSEKYTKLDANDYKFLERFLDSTKSNLFFAKGIIFVEGESEMFLLPALANLIGYPLHKHGISVVNVRGTSFERYIRLFSRSKLWKDEMKLSEINIPISIVTDIDIKPYIYYELEDLEKNIFVVKNEEKLKEILTYLCIQEDKINEDYIGKKYSTLRKLAKDFGFKVTSDNEEHLTSLLTTEISKEYLISEAKDKRELISDQYKKYNCNLGLYIAPEWTLEYSLAFSVLRRLLYKSIHTMRYKKPFEGRYKKEYDEMICKIKDHKRNPEITAYEIFKPLNDKIVSKAEVAQTLAAVINNGIKTSPEKAKSLREKVLNDNYLKYLVDAIIHTSNSTNNVVEVM</sequence>
<evidence type="ECO:0000259" key="3">
    <source>
        <dbReference type="Pfam" id="PF20469"/>
    </source>
</evidence>
<dbReference type="AlphaFoldDB" id="A0A9Q4H897"/>
<dbReference type="InterPro" id="IPR034139">
    <property type="entry name" value="TOPRIM_OLD"/>
</dbReference>
<dbReference type="CDD" id="cd01026">
    <property type="entry name" value="TOPRIM_OLD"/>
    <property type="match status" value="1"/>
</dbReference>
<gene>
    <name evidence="4" type="ORF">MOC45_05410</name>
</gene>
<evidence type="ECO:0000313" key="4">
    <source>
        <dbReference type="EMBL" id="MCY8120048.1"/>
    </source>
</evidence>
<dbReference type="InterPro" id="IPR041685">
    <property type="entry name" value="AAA_GajA/Old/RecF-like"/>
</dbReference>
<dbReference type="SUPFAM" id="SSF52540">
    <property type="entry name" value="P-loop containing nucleoside triphosphate hydrolases"/>
    <property type="match status" value="1"/>
</dbReference>
<evidence type="ECO:0000259" key="2">
    <source>
        <dbReference type="Pfam" id="PF13175"/>
    </source>
</evidence>
<protein>
    <submittedName>
        <fullName evidence="4">AAA family ATPase</fullName>
    </submittedName>
</protein>
<feature type="coiled-coil region" evidence="1">
    <location>
        <begin position="186"/>
        <end position="213"/>
    </location>
</feature>
<dbReference type="PANTHER" id="PTHR43581:SF4">
    <property type="entry name" value="ATP_GTP PHOSPHATASE"/>
    <property type="match status" value="1"/>
</dbReference>
<dbReference type="InterPro" id="IPR051396">
    <property type="entry name" value="Bact_Antivir_Def_Nuclease"/>
</dbReference>
<dbReference type="Pfam" id="PF20469">
    <property type="entry name" value="OLD-like_TOPRIM"/>
    <property type="match status" value="1"/>
</dbReference>
<evidence type="ECO:0000256" key="1">
    <source>
        <dbReference type="SAM" id="Coils"/>
    </source>
</evidence>
<dbReference type="Proteomes" id="UP001070352">
    <property type="component" value="Unassembled WGS sequence"/>
</dbReference>
<dbReference type="Gene3D" id="3.40.50.300">
    <property type="entry name" value="P-loop containing nucleotide triphosphate hydrolases"/>
    <property type="match status" value="1"/>
</dbReference>
<name>A0A9Q4H897_BACSC</name>
<dbReference type="PANTHER" id="PTHR43581">
    <property type="entry name" value="ATP/GTP PHOSPHATASE"/>
    <property type="match status" value="1"/>
</dbReference>
<comment type="caution">
    <text evidence="4">The sequence shown here is derived from an EMBL/GenBank/DDBJ whole genome shotgun (WGS) entry which is preliminary data.</text>
</comment>
<feature type="domain" description="OLD protein-like TOPRIM" evidence="3">
    <location>
        <begin position="390"/>
        <end position="466"/>
    </location>
</feature>